<keyword evidence="8" id="KW-0282">Flagellum</keyword>
<proteinExistence type="inferred from homology"/>
<sequence length="205" mass="21240">MSSDAFTRLEIPRLSGPSLTQERDHARARGHAAGYAEGMRLAAAHAERDAAERAEREQAADAAVRARVAAAVAALERAAARFDARAAELTAPVVAELHAMAIELAEAIVERELSDPVRAALTTAARVENAVPDGDGAAAPVVRLSAADADVVASALTETLPRSVEVEVDPGLAPGDATIRLADGAIDLRIAAAFARARRALEESA</sequence>
<name>A0ABU1I1I5_9MICO</name>
<dbReference type="RefSeq" id="WP_309666408.1">
    <property type="nucleotide sequence ID" value="NZ_JAVIZA010000001.1"/>
</dbReference>
<comment type="function">
    <text evidence="1">Needed for flagellar regrowth and assembly.</text>
</comment>
<feature type="domain" description="Flagellar assembly protein FliH/Type III secretion system HrpE" evidence="7">
    <location>
        <begin position="71"/>
        <end position="194"/>
    </location>
</feature>
<keyword evidence="8" id="KW-0966">Cell projection</keyword>
<evidence type="ECO:0000256" key="1">
    <source>
        <dbReference type="ARBA" id="ARBA00003041"/>
    </source>
</evidence>
<evidence type="ECO:0000256" key="4">
    <source>
        <dbReference type="ARBA" id="ARBA00022795"/>
    </source>
</evidence>
<evidence type="ECO:0000256" key="5">
    <source>
        <dbReference type="ARBA" id="ARBA00022927"/>
    </source>
</evidence>
<protein>
    <submittedName>
        <fullName evidence="8">Flagellar assembly protein FliH</fullName>
    </submittedName>
</protein>
<evidence type="ECO:0000256" key="6">
    <source>
        <dbReference type="ARBA" id="ARBA00023225"/>
    </source>
</evidence>
<dbReference type="InterPro" id="IPR051472">
    <property type="entry name" value="T3SS_Stator/FliH"/>
</dbReference>
<gene>
    <name evidence="8" type="ORF">QE367_001940</name>
</gene>
<evidence type="ECO:0000313" key="8">
    <source>
        <dbReference type="EMBL" id="MDR6167736.1"/>
    </source>
</evidence>
<dbReference type="PANTHER" id="PTHR34982:SF1">
    <property type="entry name" value="FLAGELLAR ASSEMBLY PROTEIN FLIH"/>
    <property type="match status" value="1"/>
</dbReference>
<keyword evidence="6" id="KW-1006">Bacterial flagellum protein export</keyword>
<dbReference type="EMBL" id="JAVIZA010000001">
    <property type="protein sequence ID" value="MDR6167736.1"/>
    <property type="molecule type" value="Genomic_DNA"/>
</dbReference>
<evidence type="ECO:0000256" key="3">
    <source>
        <dbReference type="ARBA" id="ARBA00022448"/>
    </source>
</evidence>
<dbReference type="PANTHER" id="PTHR34982">
    <property type="entry name" value="YOP PROTEINS TRANSLOCATION PROTEIN L"/>
    <property type="match status" value="1"/>
</dbReference>
<comment type="similarity">
    <text evidence="2">Belongs to the FliH family.</text>
</comment>
<accession>A0ABU1I1I5</accession>
<keyword evidence="8" id="KW-0969">Cilium</keyword>
<comment type="caution">
    <text evidence="8">The sequence shown here is derived from an EMBL/GenBank/DDBJ whole genome shotgun (WGS) entry which is preliminary data.</text>
</comment>
<evidence type="ECO:0000313" key="9">
    <source>
        <dbReference type="Proteomes" id="UP001260188"/>
    </source>
</evidence>
<reference evidence="8 9" key="1">
    <citation type="submission" date="2023-08" db="EMBL/GenBank/DDBJ databases">
        <title>Functional and genomic diversity of the sorghum phyllosphere microbiome.</title>
        <authorList>
            <person name="Shade A."/>
        </authorList>
    </citation>
    <scope>NUCLEOTIDE SEQUENCE [LARGE SCALE GENOMIC DNA]</scope>
    <source>
        <strain evidence="8 9">SORGH_AS_0919</strain>
    </source>
</reference>
<keyword evidence="4" id="KW-1005">Bacterial flagellum biogenesis</keyword>
<dbReference type="Pfam" id="PF02108">
    <property type="entry name" value="FliH"/>
    <property type="match status" value="1"/>
</dbReference>
<evidence type="ECO:0000259" key="7">
    <source>
        <dbReference type="Pfam" id="PF02108"/>
    </source>
</evidence>
<evidence type="ECO:0000256" key="2">
    <source>
        <dbReference type="ARBA" id="ARBA00006602"/>
    </source>
</evidence>
<keyword evidence="9" id="KW-1185">Reference proteome</keyword>
<keyword evidence="5" id="KW-0653">Protein transport</keyword>
<dbReference type="Proteomes" id="UP001260188">
    <property type="component" value="Unassembled WGS sequence"/>
</dbReference>
<organism evidence="8 9">
    <name type="scientific">Microbacterium paludicola</name>
    <dbReference type="NCBI Taxonomy" id="300019"/>
    <lineage>
        <taxon>Bacteria</taxon>
        <taxon>Bacillati</taxon>
        <taxon>Actinomycetota</taxon>
        <taxon>Actinomycetes</taxon>
        <taxon>Micrococcales</taxon>
        <taxon>Microbacteriaceae</taxon>
        <taxon>Microbacterium</taxon>
    </lineage>
</organism>
<keyword evidence="3" id="KW-0813">Transport</keyword>
<dbReference type="InterPro" id="IPR018035">
    <property type="entry name" value="Flagellar_FliH/T3SS_HrpE"/>
</dbReference>